<protein>
    <submittedName>
        <fullName evidence="2">Alpha/beta hydrolase</fullName>
    </submittedName>
</protein>
<dbReference type="Proteomes" id="UP001500748">
    <property type="component" value="Unassembled WGS sequence"/>
</dbReference>
<dbReference type="PANTHER" id="PTHR43798:SF33">
    <property type="entry name" value="HYDROLASE, PUTATIVE (AFU_ORTHOLOGUE AFUA_2G14860)-RELATED"/>
    <property type="match status" value="1"/>
</dbReference>
<keyword evidence="2" id="KW-0378">Hydrolase</keyword>
<organism evidence="2 3">
    <name type="scientific">Flavobacterium ginsengiterrae</name>
    <dbReference type="NCBI Taxonomy" id="871695"/>
    <lineage>
        <taxon>Bacteria</taxon>
        <taxon>Pseudomonadati</taxon>
        <taxon>Bacteroidota</taxon>
        <taxon>Flavobacteriia</taxon>
        <taxon>Flavobacteriales</taxon>
        <taxon>Flavobacteriaceae</taxon>
        <taxon>Flavobacterium</taxon>
    </lineage>
</organism>
<reference evidence="3" key="1">
    <citation type="journal article" date="2019" name="Int. J. Syst. Evol. Microbiol.">
        <title>The Global Catalogue of Microorganisms (GCM) 10K type strain sequencing project: providing services to taxonomists for standard genome sequencing and annotation.</title>
        <authorList>
            <consortium name="The Broad Institute Genomics Platform"/>
            <consortium name="The Broad Institute Genome Sequencing Center for Infectious Disease"/>
            <person name="Wu L."/>
            <person name="Ma J."/>
        </authorList>
    </citation>
    <scope>NUCLEOTIDE SEQUENCE [LARGE SCALE GENOMIC DNA]</scope>
    <source>
        <strain evidence="3">JCM 17337</strain>
    </source>
</reference>
<evidence type="ECO:0000313" key="2">
    <source>
        <dbReference type="EMBL" id="GAA3754461.1"/>
    </source>
</evidence>
<dbReference type="InterPro" id="IPR000073">
    <property type="entry name" value="AB_hydrolase_1"/>
</dbReference>
<gene>
    <name evidence="2" type="ORF">GCM10022423_00290</name>
</gene>
<keyword evidence="3" id="KW-1185">Reference proteome</keyword>
<dbReference type="InterPro" id="IPR029058">
    <property type="entry name" value="AB_hydrolase_fold"/>
</dbReference>
<accession>A0ABP7G3W4</accession>
<dbReference type="PANTHER" id="PTHR43798">
    <property type="entry name" value="MONOACYLGLYCEROL LIPASE"/>
    <property type="match status" value="1"/>
</dbReference>
<dbReference type="EMBL" id="BAABDU010000001">
    <property type="protein sequence ID" value="GAA3754461.1"/>
    <property type="molecule type" value="Genomic_DNA"/>
</dbReference>
<sequence length="279" mass="31414">MKTAVNSEIKFAEINGRKLAYRSIGEGQPFILANRFRGDLDVWDPLFLDKLAEKYTIITFDYTGLASSTGTPGTSILDFANDIKDLADALGYKKIIAGGWSFGGFAAVVAATEFPELITHTVVIGANPPGENSIPIEEMFFDVSKRPEYTIEDETYLFFEPASERSKKAAVRSRERIAERTNGHDKKVLEELWNHYTLGSADYAVDPTNAREKLKKLQNPVLVIMGDHDVCFPVENWYALNRQLKNTHLIVFPEAGHGPQHEYPELTSSYIFEFIKNIQ</sequence>
<dbReference type="PRINTS" id="PR00111">
    <property type="entry name" value="ABHYDROLASE"/>
</dbReference>
<dbReference type="InterPro" id="IPR050266">
    <property type="entry name" value="AB_hydrolase_sf"/>
</dbReference>
<comment type="caution">
    <text evidence="2">The sequence shown here is derived from an EMBL/GenBank/DDBJ whole genome shotgun (WGS) entry which is preliminary data.</text>
</comment>
<dbReference type="SUPFAM" id="SSF53474">
    <property type="entry name" value="alpha/beta-Hydrolases"/>
    <property type="match status" value="1"/>
</dbReference>
<dbReference type="GO" id="GO:0016787">
    <property type="term" value="F:hydrolase activity"/>
    <property type="evidence" value="ECO:0007669"/>
    <property type="project" value="UniProtKB-KW"/>
</dbReference>
<proteinExistence type="predicted"/>
<name>A0ABP7G3W4_9FLAO</name>
<dbReference type="RefSeq" id="WP_345138594.1">
    <property type="nucleotide sequence ID" value="NZ_BAABDU010000001.1"/>
</dbReference>
<evidence type="ECO:0000313" key="3">
    <source>
        <dbReference type="Proteomes" id="UP001500748"/>
    </source>
</evidence>
<feature type="domain" description="AB hydrolase-1" evidence="1">
    <location>
        <begin position="37"/>
        <end position="262"/>
    </location>
</feature>
<dbReference type="Pfam" id="PF00561">
    <property type="entry name" value="Abhydrolase_1"/>
    <property type="match status" value="1"/>
</dbReference>
<dbReference type="Gene3D" id="3.40.50.1820">
    <property type="entry name" value="alpha/beta hydrolase"/>
    <property type="match status" value="1"/>
</dbReference>
<evidence type="ECO:0000259" key="1">
    <source>
        <dbReference type="Pfam" id="PF00561"/>
    </source>
</evidence>